<keyword evidence="2" id="KW-1185">Reference proteome</keyword>
<reference evidence="1" key="1">
    <citation type="submission" date="2020-03" db="EMBL/GenBank/DDBJ databases">
        <title>Spirochaetal bacteria isolated from arthropods constitute a novel genus Entomospira genus novum within the order Spirochaetales.</title>
        <authorList>
            <person name="Grana-Miraglia L."/>
            <person name="Sikutova S."/>
            <person name="Fingerle V."/>
            <person name="Sing A."/>
            <person name="Castillo-Ramirez S."/>
            <person name="Margos G."/>
            <person name="Rudolf I."/>
        </authorList>
    </citation>
    <scope>NUCLEOTIDE SEQUENCE</scope>
    <source>
        <strain evidence="1">BR149</strain>
    </source>
</reference>
<gene>
    <name evidence="1" type="ORF">HCT48_02550</name>
</gene>
<evidence type="ECO:0000313" key="1">
    <source>
        <dbReference type="EMBL" id="NIZ69092.1"/>
    </source>
</evidence>
<proteinExistence type="predicted"/>
<evidence type="ECO:0000313" key="2">
    <source>
        <dbReference type="Proteomes" id="UP000778951"/>
    </source>
</evidence>
<name>A0A968GHG0_9SPIO</name>
<comment type="caution">
    <text evidence="1">The sequence shown here is derived from an EMBL/GenBank/DDBJ whole genome shotgun (WGS) entry which is preliminary data.</text>
</comment>
<dbReference type="EMBL" id="JAATLM010000001">
    <property type="protein sequence ID" value="NIZ69092.1"/>
    <property type="molecule type" value="Genomic_DNA"/>
</dbReference>
<dbReference type="RefSeq" id="WP_167695193.1">
    <property type="nucleotide sequence ID" value="NZ_CP118181.1"/>
</dbReference>
<sequence length="85" mass="9140">MKWTLWLSLAMVLLIGMVVVAQLEIELPSLTVNVSPQPSTLVESLLLADLPLPAIALEDASSLAIIETTPQIPEVLLDEIVAIQP</sequence>
<accession>A0A968GHG0</accession>
<protein>
    <submittedName>
        <fullName evidence="1">Uncharacterized protein</fullName>
    </submittedName>
</protein>
<dbReference type="Proteomes" id="UP000778951">
    <property type="component" value="Unassembled WGS sequence"/>
</dbReference>
<dbReference type="AlphaFoldDB" id="A0A968GHG0"/>
<organism evidence="1 2">
    <name type="scientific">Entomospira culicis</name>
    <dbReference type="NCBI Taxonomy" id="2719989"/>
    <lineage>
        <taxon>Bacteria</taxon>
        <taxon>Pseudomonadati</taxon>
        <taxon>Spirochaetota</taxon>
        <taxon>Spirochaetia</taxon>
        <taxon>Spirochaetales</taxon>
        <taxon>Spirochaetaceae</taxon>
        <taxon>Entomospira</taxon>
    </lineage>
</organism>